<keyword evidence="1" id="KW-1185">Reference proteome</keyword>
<dbReference type="Proteomes" id="UP000887540">
    <property type="component" value="Unplaced"/>
</dbReference>
<name>A0A914CSZ7_9BILA</name>
<organism evidence="1 2">
    <name type="scientific">Acrobeloides nanus</name>
    <dbReference type="NCBI Taxonomy" id="290746"/>
    <lineage>
        <taxon>Eukaryota</taxon>
        <taxon>Metazoa</taxon>
        <taxon>Ecdysozoa</taxon>
        <taxon>Nematoda</taxon>
        <taxon>Chromadorea</taxon>
        <taxon>Rhabditida</taxon>
        <taxon>Tylenchina</taxon>
        <taxon>Cephalobomorpha</taxon>
        <taxon>Cephaloboidea</taxon>
        <taxon>Cephalobidae</taxon>
        <taxon>Acrobeloides</taxon>
    </lineage>
</organism>
<reference evidence="2" key="1">
    <citation type="submission" date="2022-11" db="UniProtKB">
        <authorList>
            <consortium name="WormBaseParasite"/>
        </authorList>
    </citation>
    <scope>IDENTIFICATION</scope>
</reference>
<protein>
    <submittedName>
        <fullName evidence="2">F-box domain-containing protein</fullName>
    </submittedName>
</protein>
<dbReference type="WBParaSite" id="ACRNAN_scaffold1344.g16788.t1">
    <property type="protein sequence ID" value="ACRNAN_scaffold1344.g16788.t1"/>
    <property type="gene ID" value="ACRNAN_scaffold1344.g16788"/>
</dbReference>
<dbReference type="AlphaFoldDB" id="A0A914CSZ7"/>
<accession>A0A914CSZ7</accession>
<evidence type="ECO:0000313" key="2">
    <source>
        <dbReference type="WBParaSite" id="ACRNAN_scaffold1344.g16788.t1"/>
    </source>
</evidence>
<sequence length="264" mass="31586">MRVCRKWNRVIESRSKQLTQRRILNLSYCGDRFDNFRMRHHFLESYSNYSNDCFLMEVTSESGKKLLIEEDSNRQTPEFRVFKNSIVDRLRESNFVTPVIFREVRGQNSSNHGPIELVEQRLKKIVELAGDRIPVRCFQFNGWSETEALSEFARFHDFFPKYVEAKELHIVIYHDDLFNRDSWKAGTTKPQKFIALIFLTWLPRNYNKDFDRIAVENGFQKVREDLDSKSQHSCNVYRLPHPKLKWAMEMKLDHDDVKLNIIEL</sequence>
<evidence type="ECO:0000313" key="1">
    <source>
        <dbReference type="Proteomes" id="UP000887540"/>
    </source>
</evidence>
<proteinExistence type="predicted"/>